<dbReference type="Proteomes" id="UP000286746">
    <property type="component" value="Unassembled WGS sequence"/>
</dbReference>
<dbReference type="RefSeq" id="WP_125058296.1">
    <property type="nucleotide sequence ID" value="NZ_BHZD01000001.1"/>
</dbReference>
<proteinExistence type="predicted"/>
<reference evidence="1 2" key="1">
    <citation type="submission" date="2018-11" db="EMBL/GenBank/DDBJ databases">
        <title>Whole genome sequence of Streptomyces paromomycinus NBRC 15454(T).</title>
        <authorList>
            <person name="Komaki H."/>
            <person name="Tamura T."/>
        </authorList>
    </citation>
    <scope>NUCLEOTIDE SEQUENCE [LARGE SCALE GENOMIC DNA]</scope>
    <source>
        <strain evidence="1 2">NBRC 15454</strain>
    </source>
</reference>
<keyword evidence="2" id="KW-1185">Reference proteome</keyword>
<name>A0A401WGD2_STREY</name>
<dbReference type="AlphaFoldDB" id="A0A401WGD2"/>
<evidence type="ECO:0000313" key="2">
    <source>
        <dbReference type="Proteomes" id="UP000286746"/>
    </source>
</evidence>
<comment type="caution">
    <text evidence="1">The sequence shown here is derived from an EMBL/GenBank/DDBJ whole genome shotgun (WGS) entry which is preliminary data.</text>
</comment>
<accession>A0A401WGD2</accession>
<dbReference type="EMBL" id="BHZD01000001">
    <property type="protein sequence ID" value="GCD48371.1"/>
    <property type="molecule type" value="Genomic_DNA"/>
</dbReference>
<evidence type="ECO:0000313" key="1">
    <source>
        <dbReference type="EMBL" id="GCD48371.1"/>
    </source>
</evidence>
<organism evidence="1 2">
    <name type="scientific">Streptomyces paromomycinus</name>
    <name type="common">Streptomyces rimosus subsp. paromomycinus</name>
    <dbReference type="NCBI Taxonomy" id="92743"/>
    <lineage>
        <taxon>Bacteria</taxon>
        <taxon>Bacillati</taxon>
        <taxon>Actinomycetota</taxon>
        <taxon>Actinomycetes</taxon>
        <taxon>Kitasatosporales</taxon>
        <taxon>Streptomycetaceae</taxon>
        <taxon>Streptomyces</taxon>
    </lineage>
</organism>
<gene>
    <name evidence="1" type="ORF">GKJPGBOP_08168</name>
</gene>
<sequence>MRSAGRRKVAGFSWETVNLLPGGTTAPPEAEVGTCTAPAPYAPVIKGGYPVRHADPLPPPRG</sequence>
<protein>
    <submittedName>
        <fullName evidence="1">Uncharacterized protein</fullName>
    </submittedName>
</protein>